<evidence type="ECO:0000256" key="2">
    <source>
        <dbReference type="SAM" id="SignalP"/>
    </source>
</evidence>
<proteinExistence type="predicted"/>
<evidence type="ECO:0000313" key="4">
    <source>
        <dbReference type="Proteomes" id="UP000198426"/>
    </source>
</evidence>
<dbReference type="EMBL" id="FZOY01000002">
    <property type="protein sequence ID" value="SNS54936.1"/>
    <property type="molecule type" value="Genomic_DNA"/>
</dbReference>
<evidence type="ECO:0000256" key="1">
    <source>
        <dbReference type="SAM" id="MobiDB-lite"/>
    </source>
</evidence>
<evidence type="ECO:0008006" key="5">
    <source>
        <dbReference type="Google" id="ProtNLM"/>
    </source>
</evidence>
<gene>
    <name evidence="3" type="ORF">SAMN05421757_102623</name>
</gene>
<keyword evidence="2" id="KW-0732">Signal</keyword>
<name>A0A239FDE0_9RHOB</name>
<sequence length="56" mass="5694">MRILLATLAVLFLANCAPTGTYAVSEPGNPVEPDYSRAAAESVGGVNSGEFRGPGV</sequence>
<dbReference type="AlphaFoldDB" id="A0A239FDE0"/>
<accession>A0A239FDE0</accession>
<feature type="region of interest" description="Disordered" evidence="1">
    <location>
        <begin position="24"/>
        <end position="56"/>
    </location>
</feature>
<protein>
    <recommendedName>
        <fullName evidence="5">Lipoprotein-attachment site-containing protein</fullName>
    </recommendedName>
</protein>
<dbReference type="RefSeq" id="WP_176442800.1">
    <property type="nucleotide sequence ID" value="NZ_FZOY01000002.1"/>
</dbReference>
<reference evidence="3 4" key="1">
    <citation type="submission" date="2017-06" db="EMBL/GenBank/DDBJ databases">
        <authorList>
            <person name="Kim H.J."/>
            <person name="Triplett B.A."/>
        </authorList>
    </citation>
    <scope>NUCLEOTIDE SEQUENCE [LARGE SCALE GENOMIC DNA]</scope>
    <source>
        <strain evidence="3 4">DSM 29339</strain>
    </source>
</reference>
<feature type="chain" id="PRO_5012444251" description="Lipoprotein-attachment site-containing protein" evidence="2">
    <location>
        <begin position="24"/>
        <end position="56"/>
    </location>
</feature>
<feature type="signal peptide" evidence="2">
    <location>
        <begin position="1"/>
        <end position="23"/>
    </location>
</feature>
<organism evidence="3 4">
    <name type="scientific">Tropicimonas sediminicola</name>
    <dbReference type="NCBI Taxonomy" id="1031541"/>
    <lineage>
        <taxon>Bacteria</taxon>
        <taxon>Pseudomonadati</taxon>
        <taxon>Pseudomonadota</taxon>
        <taxon>Alphaproteobacteria</taxon>
        <taxon>Rhodobacterales</taxon>
        <taxon>Roseobacteraceae</taxon>
        <taxon>Tropicimonas</taxon>
    </lineage>
</organism>
<keyword evidence="4" id="KW-1185">Reference proteome</keyword>
<dbReference type="Proteomes" id="UP000198426">
    <property type="component" value="Unassembled WGS sequence"/>
</dbReference>
<evidence type="ECO:0000313" key="3">
    <source>
        <dbReference type="EMBL" id="SNS54936.1"/>
    </source>
</evidence>